<feature type="region of interest" description="Disordered" evidence="1">
    <location>
        <begin position="58"/>
        <end position="82"/>
    </location>
</feature>
<dbReference type="KEGG" id="btrm:SAMEA390648700542"/>
<feature type="signal peptide" evidence="2">
    <location>
        <begin position="1"/>
        <end position="20"/>
    </location>
</feature>
<reference evidence="3 4" key="1">
    <citation type="submission" date="2016-04" db="EMBL/GenBank/DDBJ databases">
        <authorList>
            <consortium name="Pathogen Informatics"/>
        </authorList>
    </citation>
    <scope>NUCLEOTIDE SEQUENCE [LARGE SCALE GENOMIC DNA]</scope>
    <source>
        <strain evidence="3 4">H044680328</strain>
    </source>
</reference>
<dbReference type="GeneID" id="56588049"/>
<dbReference type="AlphaFoldDB" id="A0A157QV86"/>
<keyword evidence="4" id="KW-1185">Reference proteome</keyword>
<gene>
    <name evidence="3" type="ORF">SAMEA3906487_00542</name>
</gene>
<sequence>MQRVLLGVAVVALVAGCASGQPTSVNGVSIESAPRAINHLFGEFDNLVDKANASINASLNDGSSSQAGDGAGAAGQPPASGR</sequence>
<evidence type="ECO:0000256" key="1">
    <source>
        <dbReference type="SAM" id="MobiDB-lite"/>
    </source>
</evidence>
<keyword evidence="2" id="KW-0732">Signal</keyword>
<name>A0A157QV86_9BORD</name>
<dbReference type="EMBL" id="LT546645">
    <property type="protein sequence ID" value="SAI67010.1"/>
    <property type="molecule type" value="Genomic_DNA"/>
</dbReference>
<dbReference type="RefSeq" id="WP_063491532.1">
    <property type="nucleotide sequence ID" value="NZ_CP016340.1"/>
</dbReference>
<accession>A0A157QV86</accession>
<feature type="compositionally biased region" description="Low complexity" evidence="1">
    <location>
        <begin position="61"/>
        <end position="82"/>
    </location>
</feature>
<protein>
    <submittedName>
        <fullName evidence="3">Lipoprotein</fullName>
    </submittedName>
</protein>
<dbReference type="Proteomes" id="UP000076825">
    <property type="component" value="Chromosome 1"/>
</dbReference>
<dbReference type="PROSITE" id="PS51257">
    <property type="entry name" value="PROKAR_LIPOPROTEIN"/>
    <property type="match status" value="1"/>
</dbReference>
<evidence type="ECO:0000313" key="4">
    <source>
        <dbReference type="Proteomes" id="UP000076825"/>
    </source>
</evidence>
<dbReference type="PATRIC" id="fig|123899.6.peg.524"/>
<feature type="chain" id="PRO_5009816650" evidence="2">
    <location>
        <begin position="21"/>
        <end position="82"/>
    </location>
</feature>
<evidence type="ECO:0000313" key="3">
    <source>
        <dbReference type="EMBL" id="SAI67010.1"/>
    </source>
</evidence>
<organism evidence="3 4">
    <name type="scientific">Bordetella trematum</name>
    <dbReference type="NCBI Taxonomy" id="123899"/>
    <lineage>
        <taxon>Bacteria</taxon>
        <taxon>Pseudomonadati</taxon>
        <taxon>Pseudomonadota</taxon>
        <taxon>Betaproteobacteria</taxon>
        <taxon>Burkholderiales</taxon>
        <taxon>Alcaligenaceae</taxon>
        <taxon>Bordetella</taxon>
    </lineage>
</organism>
<proteinExistence type="predicted"/>
<keyword evidence="3" id="KW-0449">Lipoprotein</keyword>
<evidence type="ECO:0000256" key="2">
    <source>
        <dbReference type="SAM" id="SignalP"/>
    </source>
</evidence>